<dbReference type="GO" id="GO:0047617">
    <property type="term" value="F:fatty acyl-CoA hydrolase activity"/>
    <property type="evidence" value="ECO:0007669"/>
    <property type="project" value="TreeGrafter"/>
</dbReference>
<evidence type="ECO:0000313" key="5">
    <source>
        <dbReference type="Proteomes" id="UP000321155"/>
    </source>
</evidence>
<dbReference type="PANTHER" id="PTHR31793:SF24">
    <property type="entry name" value="LONG-CHAIN ACYL-COA THIOESTERASE FADM"/>
    <property type="match status" value="1"/>
</dbReference>
<dbReference type="KEGG" id="kfv:AS188_12020"/>
<dbReference type="SUPFAM" id="SSF54637">
    <property type="entry name" value="Thioesterase/thiol ester dehydrase-isomerase"/>
    <property type="match status" value="1"/>
</dbReference>
<dbReference type="Proteomes" id="UP000057181">
    <property type="component" value="Chromosome"/>
</dbReference>
<organism evidence="2 4">
    <name type="scientific">Kocuria flava</name>
    <dbReference type="NCBI Taxonomy" id="446860"/>
    <lineage>
        <taxon>Bacteria</taxon>
        <taxon>Bacillati</taxon>
        <taxon>Actinomycetota</taxon>
        <taxon>Actinomycetes</taxon>
        <taxon>Micrococcales</taxon>
        <taxon>Micrococcaceae</taxon>
        <taxon>Kocuria</taxon>
    </lineage>
</organism>
<dbReference type="EMBL" id="CP013254">
    <property type="protein sequence ID" value="ALU40362.1"/>
    <property type="molecule type" value="Genomic_DNA"/>
</dbReference>
<feature type="region of interest" description="Disordered" evidence="1">
    <location>
        <begin position="46"/>
        <end position="79"/>
    </location>
</feature>
<evidence type="ECO:0000313" key="3">
    <source>
        <dbReference type="EMBL" id="GEO92994.1"/>
    </source>
</evidence>
<name>A0A0U3G6B3_9MICC</name>
<dbReference type="Pfam" id="PF13279">
    <property type="entry name" value="4HBT_2"/>
    <property type="match status" value="1"/>
</dbReference>
<protein>
    <submittedName>
        <fullName evidence="3">Thioesterase</fullName>
    </submittedName>
</protein>
<dbReference type="AlphaFoldDB" id="A0A0U3G6B3"/>
<evidence type="ECO:0000313" key="4">
    <source>
        <dbReference type="Proteomes" id="UP000057181"/>
    </source>
</evidence>
<accession>A0A0U3G6B3</accession>
<dbReference type="InterPro" id="IPR029069">
    <property type="entry name" value="HotDog_dom_sf"/>
</dbReference>
<gene>
    <name evidence="2" type="ORF">AS188_12020</name>
    <name evidence="3" type="ORF">KFL01_23000</name>
</gene>
<dbReference type="STRING" id="446860.AS188_12020"/>
<keyword evidence="5" id="KW-1185">Reference proteome</keyword>
<dbReference type="OrthoDB" id="9799036at2"/>
<dbReference type="CDD" id="cd00586">
    <property type="entry name" value="4HBT"/>
    <property type="match status" value="1"/>
</dbReference>
<dbReference type="Gene3D" id="3.10.129.10">
    <property type="entry name" value="Hotdog Thioesterase"/>
    <property type="match status" value="1"/>
</dbReference>
<proteinExistence type="predicted"/>
<evidence type="ECO:0000256" key="1">
    <source>
        <dbReference type="SAM" id="MobiDB-lite"/>
    </source>
</evidence>
<dbReference type="InterPro" id="IPR050563">
    <property type="entry name" value="4-hydroxybenzoyl-CoA_TE"/>
</dbReference>
<dbReference type="PANTHER" id="PTHR31793">
    <property type="entry name" value="4-HYDROXYBENZOYL-COA THIOESTERASE FAMILY MEMBER"/>
    <property type="match status" value="1"/>
</dbReference>
<dbReference type="Proteomes" id="UP000321155">
    <property type="component" value="Unassembled WGS sequence"/>
</dbReference>
<reference evidence="2 4" key="1">
    <citation type="submission" date="2015-11" db="EMBL/GenBank/DDBJ databases">
        <title>Complete Genome Sequence of Kocuria flava strain HO-9041.</title>
        <authorList>
            <person name="Zhou M."/>
            <person name="Dai J."/>
        </authorList>
    </citation>
    <scope>NUCLEOTIDE SEQUENCE [LARGE SCALE GENOMIC DNA]</scope>
    <source>
        <strain evidence="2 4">HO-9041</strain>
    </source>
</reference>
<feature type="compositionally biased region" description="Low complexity" evidence="1">
    <location>
        <begin position="46"/>
        <end position="60"/>
    </location>
</feature>
<sequence>MPSLLIPVQMRFGDIDSYGHVNNVTMLQYLEDARVRLMRLPLPSDAGPAAAAGSGTAQDGPGTAQDGPAPDEPAADGTGQLSFRDLVGERLTVIGRQEAEYTEQLLWRAEPVFVRVWVSAVGGSSFVLDYAVQEEDGSRVYAVAQTVVVQIERSSGRPSRLDAAQRAALARWADEPTRFARRPAPAGE</sequence>
<reference evidence="3 5" key="2">
    <citation type="submission" date="2019-07" db="EMBL/GenBank/DDBJ databases">
        <title>Whole genome shotgun sequence of Kocuria flava NBRC 107626.</title>
        <authorList>
            <person name="Hosoyama A."/>
            <person name="Uohara A."/>
            <person name="Ohji S."/>
            <person name="Ichikawa N."/>
        </authorList>
    </citation>
    <scope>NUCLEOTIDE SEQUENCE [LARGE SCALE GENOMIC DNA]</scope>
    <source>
        <strain evidence="3 5">NBRC 107626</strain>
    </source>
</reference>
<evidence type="ECO:0000313" key="2">
    <source>
        <dbReference type="EMBL" id="ALU40362.1"/>
    </source>
</evidence>
<dbReference type="RefSeq" id="WP_058859053.1">
    <property type="nucleotide sequence ID" value="NZ_BJZR01000075.1"/>
</dbReference>
<dbReference type="EMBL" id="BJZR01000075">
    <property type="protein sequence ID" value="GEO92994.1"/>
    <property type="molecule type" value="Genomic_DNA"/>
</dbReference>